<dbReference type="Pfam" id="PF00583">
    <property type="entry name" value="Acetyltransf_1"/>
    <property type="match status" value="1"/>
</dbReference>
<keyword evidence="1" id="KW-0808">Transferase</keyword>
<dbReference type="EMBL" id="DF848203">
    <property type="protein sequence ID" value="GAT53159.1"/>
    <property type="molecule type" value="Genomic_DNA"/>
</dbReference>
<organism evidence="5 6">
    <name type="scientific">Mycena chlorophos</name>
    <name type="common">Agaric fungus</name>
    <name type="synonym">Agaricus chlorophos</name>
    <dbReference type="NCBI Taxonomy" id="658473"/>
    <lineage>
        <taxon>Eukaryota</taxon>
        <taxon>Fungi</taxon>
        <taxon>Dikarya</taxon>
        <taxon>Basidiomycota</taxon>
        <taxon>Agaricomycotina</taxon>
        <taxon>Agaricomycetes</taxon>
        <taxon>Agaricomycetidae</taxon>
        <taxon>Agaricales</taxon>
        <taxon>Marasmiineae</taxon>
        <taxon>Mycenaceae</taxon>
        <taxon>Mycena</taxon>
    </lineage>
</organism>
<evidence type="ECO:0000256" key="2">
    <source>
        <dbReference type="ARBA" id="ARBA00023315"/>
    </source>
</evidence>
<reference evidence="5" key="1">
    <citation type="submission" date="2014-09" db="EMBL/GenBank/DDBJ databases">
        <title>Genome sequence of the luminous mushroom Mycena chlorophos for searching fungal bioluminescence genes.</title>
        <authorList>
            <person name="Tanaka Y."/>
            <person name="Kasuga D."/>
            <person name="Oba Y."/>
            <person name="Hase S."/>
            <person name="Sato K."/>
            <person name="Oba Y."/>
            <person name="Sakakibara Y."/>
        </authorList>
    </citation>
    <scope>NUCLEOTIDE SEQUENCE</scope>
</reference>
<keyword evidence="2" id="KW-0012">Acyltransferase</keyword>
<dbReference type="Gene3D" id="3.40.630.30">
    <property type="match status" value="1"/>
</dbReference>
<evidence type="ECO:0000259" key="4">
    <source>
        <dbReference type="PROSITE" id="PS51186"/>
    </source>
</evidence>
<sequence length="169" mass="19117">MSIRIAKPDDLLAIQAANLQNLPENYSMKFWIYHAMTWPQISFVAEDHKGRIVGYVLAKIEEQEEGEENEKGKARNEKLQPIHGHVNSISVLRSYRRLGLAKKLMLLSQDAMATIYKAHYVSLHVRKSNKAAIALYQDALGFEVAKVEAKYYGDGEDALSMRLDLGTPL</sequence>
<name>A0ABQ0LPW8_MYCCL</name>
<dbReference type="PROSITE" id="PS51186">
    <property type="entry name" value="GNAT"/>
    <property type="match status" value="1"/>
</dbReference>
<gene>
    <name evidence="5" type="ORF">MCHLO_10150</name>
</gene>
<dbReference type="CDD" id="cd04301">
    <property type="entry name" value="NAT_SF"/>
    <property type="match status" value="1"/>
</dbReference>
<comment type="similarity">
    <text evidence="3">Belongs to the acetyltransferase family. ARD1 subfamily.</text>
</comment>
<dbReference type="InterPro" id="IPR016181">
    <property type="entry name" value="Acyl_CoA_acyltransferase"/>
</dbReference>
<evidence type="ECO:0000256" key="1">
    <source>
        <dbReference type="ARBA" id="ARBA00022679"/>
    </source>
</evidence>
<dbReference type="InterPro" id="IPR045047">
    <property type="entry name" value="Ard1-like"/>
</dbReference>
<accession>A0ABQ0LPW8</accession>
<dbReference type="PANTHER" id="PTHR23091">
    <property type="entry name" value="N-TERMINAL ACETYLTRANSFERASE"/>
    <property type="match status" value="1"/>
</dbReference>
<evidence type="ECO:0000256" key="3">
    <source>
        <dbReference type="ARBA" id="ARBA00025786"/>
    </source>
</evidence>
<protein>
    <recommendedName>
        <fullName evidence="4">N-acetyltransferase domain-containing protein</fullName>
    </recommendedName>
</protein>
<evidence type="ECO:0000313" key="6">
    <source>
        <dbReference type="Proteomes" id="UP000815677"/>
    </source>
</evidence>
<dbReference type="PANTHER" id="PTHR23091:SF4">
    <property type="entry name" value="N-TERMINAL AMINO-ACID N(ALPHA)-ACETYLTRANSFERASE NATA"/>
    <property type="match status" value="1"/>
</dbReference>
<evidence type="ECO:0000313" key="5">
    <source>
        <dbReference type="EMBL" id="GAT53159.1"/>
    </source>
</evidence>
<dbReference type="InterPro" id="IPR000182">
    <property type="entry name" value="GNAT_dom"/>
</dbReference>
<proteinExistence type="inferred from homology"/>
<keyword evidence="6" id="KW-1185">Reference proteome</keyword>
<dbReference type="SUPFAM" id="SSF55729">
    <property type="entry name" value="Acyl-CoA N-acyltransferases (Nat)"/>
    <property type="match status" value="1"/>
</dbReference>
<feature type="domain" description="N-acetyltransferase" evidence="4">
    <location>
        <begin position="1"/>
        <end position="166"/>
    </location>
</feature>
<dbReference type="Proteomes" id="UP000815677">
    <property type="component" value="Unassembled WGS sequence"/>
</dbReference>